<evidence type="ECO:0000313" key="3">
    <source>
        <dbReference type="Proteomes" id="UP000243579"/>
    </source>
</evidence>
<feature type="region of interest" description="Disordered" evidence="1">
    <location>
        <begin position="1"/>
        <end position="27"/>
    </location>
</feature>
<proteinExistence type="predicted"/>
<gene>
    <name evidence="2" type="ORF">ACHHYP_00763</name>
</gene>
<keyword evidence="3" id="KW-1185">Reference proteome</keyword>
<dbReference type="EMBL" id="JNBR01000007">
    <property type="protein sequence ID" value="OQS01477.1"/>
    <property type="molecule type" value="Genomic_DNA"/>
</dbReference>
<dbReference type="AlphaFoldDB" id="A0A1V9ZTZ3"/>
<dbReference type="Proteomes" id="UP000243579">
    <property type="component" value="Unassembled WGS sequence"/>
</dbReference>
<dbReference type="OrthoDB" id="64020at2759"/>
<name>A0A1V9ZTZ3_ACHHY</name>
<evidence type="ECO:0000256" key="1">
    <source>
        <dbReference type="SAM" id="MobiDB-lite"/>
    </source>
</evidence>
<organism evidence="2 3">
    <name type="scientific">Achlya hypogyna</name>
    <name type="common">Oomycete</name>
    <name type="synonym">Protoachlya hypogyna</name>
    <dbReference type="NCBI Taxonomy" id="1202772"/>
    <lineage>
        <taxon>Eukaryota</taxon>
        <taxon>Sar</taxon>
        <taxon>Stramenopiles</taxon>
        <taxon>Oomycota</taxon>
        <taxon>Saprolegniomycetes</taxon>
        <taxon>Saprolegniales</taxon>
        <taxon>Achlyaceae</taxon>
        <taxon>Achlya</taxon>
    </lineage>
</organism>
<protein>
    <submittedName>
        <fullName evidence="2">Uncharacterized protein</fullName>
    </submittedName>
</protein>
<accession>A0A1V9ZTZ3</accession>
<reference evidence="2 3" key="1">
    <citation type="journal article" date="2014" name="Genome Biol. Evol.">
        <title>The secreted proteins of Achlya hypogyna and Thraustotheca clavata identify the ancestral oomycete secretome and reveal gene acquisitions by horizontal gene transfer.</title>
        <authorList>
            <person name="Misner I."/>
            <person name="Blouin N."/>
            <person name="Leonard G."/>
            <person name="Richards T.A."/>
            <person name="Lane C.E."/>
        </authorList>
    </citation>
    <scope>NUCLEOTIDE SEQUENCE [LARGE SCALE GENOMIC DNA]</scope>
    <source>
        <strain evidence="2 3">ATCC 48635</strain>
    </source>
</reference>
<evidence type="ECO:0000313" key="2">
    <source>
        <dbReference type="EMBL" id="OQS01477.1"/>
    </source>
</evidence>
<sequence length="749" mass="82147">MEQNLAAAPTEQPAMNNAVSDDISQDLDGTEFCSDNSLIVNLSDLGEEVDTEATRAMGTAWDALADSNASEKEALEEANALTTAPTAAPVDVKRPPSEDLALAAPAKRLKPIDISTGAERPSWFTQPLPAEPIVKLDPALVKLDPALVKPEPAAVKPEPAAFKPVPIAAKPVPIAAKPVPIAAKPEPGVIKPAPVVVKPDVSPATSVKPCWLCGKNDGVILPCLGCLIAVHAACIDGQKLCGSCRIMWASPPFQPVATSDPTTLAMVRGIEYIHSIMAKPELFALVGHVSVLHLFELAVHAPPAVRPMLDYYMPQFAQRLIAEKLVDVVTKKLSPKDLINAIVVLYSLKRANISNALVEAVAVQVAQHSVVDLLGWDPRKELPTVRYSNLCGGCGKRNERRLVKCKCGRLCNFPSMYEGYRSTFVIVYHAEQVGIPIGCSVVDVIQHWPVLRQHYITNPASAQENTLYGEQLKMICSLLDLLSDHRTRLFDAPPFALEHKLLFNADMLRKWMASNMYDQVGTALHCMQLFTDVAPDHAAMVASCRAFVFAHQQPNGSWGFVNETHQYVDILRYKATHSCVKALMAPIVAGFGPSHVDVYAYVQQWTPTPQRTPAGIAVGNRAFDNLRKLYHGHFALEKEETNNAFRAAVQQHLSNLLQQPDKDEVSHVPAGYRRYSRDVWDRDTVLESYNVLTMADLSIFDGLKFEDGEVLVAGDAAADDDLLINDDDDEDDVVVVEDYDDEETKNEWQ</sequence>
<comment type="caution">
    <text evidence="2">The sequence shown here is derived from an EMBL/GenBank/DDBJ whole genome shotgun (WGS) entry which is preliminary data.</text>
</comment>